<evidence type="ECO:0000256" key="6">
    <source>
        <dbReference type="ARBA" id="ARBA00022840"/>
    </source>
</evidence>
<dbReference type="GO" id="GO:0016887">
    <property type="term" value="F:ATP hydrolysis activity"/>
    <property type="evidence" value="ECO:0007669"/>
    <property type="project" value="InterPro"/>
</dbReference>
<dbReference type="EMBL" id="CP011541">
    <property type="protein sequence ID" value="AKK03570.1"/>
    <property type="molecule type" value="Genomic_DNA"/>
</dbReference>
<dbReference type="InterPro" id="IPR027417">
    <property type="entry name" value="P-loop_NTPase"/>
</dbReference>
<accession>A0A0G3GSL1</accession>
<evidence type="ECO:0000256" key="5">
    <source>
        <dbReference type="ARBA" id="ARBA00022741"/>
    </source>
</evidence>
<evidence type="ECO:0000256" key="7">
    <source>
        <dbReference type="ARBA" id="ARBA00023004"/>
    </source>
</evidence>
<keyword evidence="7" id="KW-0408">Iron</keyword>
<dbReference type="SMART" id="SM00382">
    <property type="entry name" value="AAA"/>
    <property type="match status" value="1"/>
</dbReference>
<name>A0A0G3GSL1_9CORY</name>
<evidence type="ECO:0000256" key="8">
    <source>
        <dbReference type="ARBA" id="ARBA00023065"/>
    </source>
</evidence>
<dbReference type="RefSeq" id="WP_047240577.1">
    <property type="nucleotide sequence ID" value="NZ_CP011541.1"/>
</dbReference>
<comment type="subcellular location">
    <subcellularLocation>
        <location evidence="1">Cell membrane</location>
        <topology evidence="1">Peripheral membrane protein</topology>
    </subcellularLocation>
</comment>
<keyword evidence="6" id="KW-0067">ATP-binding</keyword>
<proteinExistence type="predicted"/>
<keyword evidence="2" id="KW-0813">Transport</keyword>
<dbReference type="InterPro" id="IPR003439">
    <property type="entry name" value="ABC_transporter-like_ATP-bd"/>
</dbReference>
<dbReference type="Gene3D" id="3.40.50.300">
    <property type="entry name" value="P-loop containing nucleotide triphosphate hydrolases"/>
    <property type="match status" value="2"/>
</dbReference>
<evidence type="ECO:0000256" key="9">
    <source>
        <dbReference type="ARBA" id="ARBA00023136"/>
    </source>
</evidence>
<dbReference type="PATRIC" id="fig|1050174.4.peg.1733"/>
<evidence type="ECO:0000259" key="10">
    <source>
        <dbReference type="PROSITE" id="PS50893"/>
    </source>
</evidence>
<dbReference type="InterPro" id="IPR051535">
    <property type="entry name" value="Siderophore_ABC-ATPase"/>
</dbReference>
<evidence type="ECO:0000313" key="11">
    <source>
        <dbReference type="EMBL" id="AKK03570.1"/>
    </source>
</evidence>
<keyword evidence="12" id="KW-1185">Reference proteome</keyword>
<dbReference type="KEGG" id="cei:CEPID_08600"/>
<dbReference type="Pfam" id="PF13304">
    <property type="entry name" value="AAA_21"/>
    <property type="match status" value="1"/>
</dbReference>
<dbReference type="GO" id="GO:0005524">
    <property type="term" value="F:ATP binding"/>
    <property type="evidence" value="ECO:0007669"/>
    <property type="project" value="UniProtKB-KW"/>
</dbReference>
<dbReference type="Proteomes" id="UP000035368">
    <property type="component" value="Chromosome"/>
</dbReference>
<gene>
    <name evidence="11" type="ORF">CEPID_08600</name>
</gene>
<protein>
    <submittedName>
        <fullName evidence="11">Putative ATPase</fullName>
    </submittedName>
</protein>
<evidence type="ECO:0000256" key="1">
    <source>
        <dbReference type="ARBA" id="ARBA00004202"/>
    </source>
</evidence>
<keyword evidence="5" id="KW-0547">Nucleotide-binding</keyword>
<reference evidence="11 12" key="1">
    <citation type="submission" date="2015-05" db="EMBL/GenBank/DDBJ databases">
        <title>Complete genome sequence of Corynebacterium epidermidicanis DSM 45586, isolated from the skin of a dog suffering from pruritus.</title>
        <authorList>
            <person name="Ruckert C."/>
            <person name="Albersmeier A."/>
            <person name="Winkler A."/>
            <person name="Tauch A."/>
        </authorList>
    </citation>
    <scope>NUCLEOTIDE SEQUENCE [LARGE SCALE GENOMIC DNA]</scope>
    <source>
        <strain evidence="11 12">DSM 45586</strain>
    </source>
</reference>
<evidence type="ECO:0000256" key="3">
    <source>
        <dbReference type="ARBA" id="ARBA00022475"/>
    </source>
</evidence>
<dbReference type="GO" id="GO:0006302">
    <property type="term" value="P:double-strand break repair"/>
    <property type="evidence" value="ECO:0007669"/>
    <property type="project" value="InterPro"/>
</dbReference>
<feature type="domain" description="ABC transporter" evidence="10">
    <location>
        <begin position="7"/>
        <end position="231"/>
    </location>
</feature>
<organism evidence="11 12">
    <name type="scientific">Corynebacterium epidermidicanis</name>
    <dbReference type="NCBI Taxonomy" id="1050174"/>
    <lineage>
        <taxon>Bacteria</taxon>
        <taxon>Bacillati</taxon>
        <taxon>Actinomycetota</taxon>
        <taxon>Actinomycetes</taxon>
        <taxon>Mycobacteriales</taxon>
        <taxon>Corynebacteriaceae</taxon>
        <taxon>Corynebacterium</taxon>
    </lineage>
</organism>
<dbReference type="AlphaFoldDB" id="A0A0G3GSL1"/>
<evidence type="ECO:0000256" key="4">
    <source>
        <dbReference type="ARBA" id="ARBA00022496"/>
    </source>
</evidence>
<keyword evidence="3" id="KW-1003">Cell membrane</keyword>
<dbReference type="PROSITE" id="PS50893">
    <property type="entry name" value="ABC_TRANSPORTER_2"/>
    <property type="match status" value="1"/>
</dbReference>
<dbReference type="Pfam" id="PF13476">
    <property type="entry name" value="AAA_23"/>
    <property type="match status" value="1"/>
</dbReference>
<dbReference type="InterPro" id="IPR038729">
    <property type="entry name" value="Rad50/SbcC_AAA"/>
</dbReference>
<evidence type="ECO:0000256" key="2">
    <source>
        <dbReference type="ARBA" id="ARBA00022448"/>
    </source>
</evidence>
<evidence type="ECO:0000313" key="12">
    <source>
        <dbReference type="Proteomes" id="UP000035368"/>
    </source>
</evidence>
<dbReference type="InterPro" id="IPR003959">
    <property type="entry name" value="ATPase_AAA_core"/>
</dbReference>
<dbReference type="InterPro" id="IPR003593">
    <property type="entry name" value="AAA+_ATPase"/>
</dbReference>
<dbReference type="GO" id="GO:0005886">
    <property type="term" value="C:plasma membrane"/>
    <property type="evidence" value="ECO:0007669"/>
    <property type="project" value="UniProtKB-SubCell"/>
</dbReference>
<keyword evidence="9" id="KW-0472">Membrane</keyword>
<dbReference type="STRING" id="1050174.CEPID_08600"/>
<dbReference type="OrthoDB" id="9784297at2"/>
<dbReference type="GO" id="GO:0006826">
    <property type="term" value="P:iron ion transport"/>
    <property type="evidence" value="ECO:0007669"/>
    <property type="project" value="UniProtKB-KW"/>
</dbReference>
<dbReference type="PANTHER" id="PTHR42771">
    <property type="entry name" value="IRON(3+)-HYDROXAMATE IMPORT ATP-BINDING PROTEIN FHUC"/>
    <property type="match status" value="1"/>
</dbReference>
<dbReference type="SUPFAM" id="SSF52540">
    <property type="entry name" value="P-loop containing nucleoside triphosphate hydrolases"/>
    <property type="match status" value="1"/>
</dbReference>
<sequence length="246" mass="27051">MTFISGFELSELEPGEDNAYLRQLPIVKSLLGAGRIDFTSSVTFLVGENGAGKSTLVEALAVGMRFNPAGGTRNSLFSSADTVSELHYWLRIFRSRNPRDGYFLRAEAMNKVFSYYDAPGFYDPRFGPRMHTMSHGESSLHLLKNRFHANGLYLLDEPESGLSPDSQIVAAARIADLARRGAQFIIATHSPIILAVPGAEILEIRDGALTRVSYEETSLVEATREFIDDPLGTAAYLCEADPIPED</sequence>
<keyword evidence="4" id="KW-0410">Iron transport</keyword>
<dbReference type="PANTHER" id="PTHR42771:SF2">
    <property type="entry name" value="IRON(3+)-HYDROXAMATE IMPORT ATP-BINDING PROTEIN FHUC"/>
    <property type="match status" value="1"/>
</dbReference>
<keyword evidence="8" id="KW-0406">Ion transport</keyword>